<comment type="catalytic activity">
    <reaction evidence="5">
        <text>L-methionyl-tRNA(fMet) + (6R)-10-formyltetrahydrofolate = N-formyl-L-methionyl-tRNA(fMet) + (6S)-5,6,7,8-tetrahydrofolate + H(+)</text>
        <dbReference type="Rhea" id="RHEA:24380"/>
        <dbReference type="Rhea" id="RHEA-COMP:9952"/>
        <dbReference type="Rhea" id="RHEA-COMP:9953"/>
        <dbReference type="ChEBI" id="CHEBI:15378"/>
        <dbReference type="ChEBI" id="CHEBI:57453"/>
        <dbReference type="ChEBI" id="CHEBI:78530"/>
        <dbReference type="ChEBI" id="CHEBI:78844"/>
        <dbReference type="ChEBI" id="CHEBI:195366"/>
        <dbReference type="EC" id="2.1.2.9"/>
    </reaction>
</comment>
<feature type="domain" description="Formyl transferase C-terminal" evidence="7">
    <location>
        <begin position="207"/>
        <end position="310"/>
    </location>
</feature>
<dbReference type="SUPFAM" id="SSF50486">
    <property type="entry name" value="FMT C-terminal domain-like"/>
    <property type="match status" value="1"/>
</dbReference>
<name>A0A1F5C8F9_9BACT</name>
<sequence>MKIKTIFMGTPEFAVPILEALIKSDFIEVISTVCNQDKLVGRKQILTPPPTKILAEKYNIPVLQPDKIRKPEWTEKIKELNPELIVVAAFGQIIPKTILDIPKYKAINVHGSLLPKLRGASPVQFAILEGYEKTGVTIMIMDELMDHGPILSQKEIKIEPKETSKTLFEKMAKIGASLLIETISKWISGQLKVTEQNHDEMTLTKILSKEDGKINWQNSAEKIERQIRAFNIWPGTFCFFKDRDGKERRLKILEADITVCANKKLKDYGFLFTDGKNNLFVKTGKDCLKLTKIQPEGKNQINATGFIGGYSFLINKILK</sequence>
<dbReference type="Pfam" id="PF00551">
    <property type="entry name" value="Formyl_trans_N"/>
    <property type="match status" value="1"/>
</dbReference>
<dbReference type="AlphaFoldDB" id="A0A1F5C8F9"/>
<comment type="similarity">
    <text evidence="1 5">Belongs to the Fmt family.</text>
</comment>
<keyword evidence="3 5" id="KW-0808">Transferase</keyword>
<dbReference type="InterPro" id="IPR036477">
    <property type="entry name" value="Formyl_transf_N_sf"/>
</dbReference>
<comment type="function">
    <text evidence="5">Attaches a formyl group to the free amino group of methionyl-tRNA(fMet). The formyl group appears to play a dual role in the initiator identity of N-formylmethionyl-tRNA by promoting its recognition by IF2 and preventing the misappropriation of this tRNA by the elongation apparatus.</text>
</comment>
<evidence type="ECO:0000259" key="6">
    <source>
        <dbReference type="Pfam" id="PF00551"/>
    </source>
</evidence>
<evidence type="ECO:0000313" key="8">
    <source>
        <dbReference type="EMBL" id="OGD39147.1"/>
    </source>
</evidence>
<dbReference type="Pfam" id="PF02911">
    <property type="entry name" value="Formyl_trans_C"/>
    <property type="match status" value="1"/>
</dbReference>
<evidence type="ECO:0000259" key="7">
    <source>
        <dbReference type="Pfam" id="PF02911"/>
    </source>
</evidence>
<feature type="binding site" evidence="5">
    <location>
        <begin position="112"/>
        <end position="115"/>
    </location>
    <ligand>
        <name>(6S)-5,6,7,8-tetrahydrofolate</name>
        <dbReference type="ChEBI" id="CHEBI:57453"/>
    </ligand>
</feature>
<dbReference type="InterPro" id="IPR044135">
    <property type="entry name" value="Met-tRNA-FMT_C"/>
</dbReference>
<gene>
    <name evidence="5" type="primary">fmt</name>
    <name evidence="8" type="ORF">A2907_01830</name>
</gene>
<accession>A0A1F5C8F9</accession>
<keyword evidence="4 5" id="KW-0648">Protein biosynthesis</keyword>
<dbReference type="InterPro" id="IPR011034">
    <property type="entry name" value="Formyl_transferase-like_C_sf"/>
</dbReference>
<dbReference type="EMBL" id="MEYQ01000015">
    <property type="protein sequence ID" value="OGD39147.1"/>
    <property type="molecule type" value="Genomic_DNA"/>
</dbReference>
<dbReference type="InterPro" id="IPR041711">
    <property type="entry name" value="Met-tRNA-FMT_N"/>
</dbReference>
<reference evidence="8 9" key="1">
    <citation type="journal article" date="2016" name="Nat. Commun.">
        <title>Thousands of microbial genomes shed light on interconnected biogeochemical processes in an aquifer system.</title>
        <authorList>
            <person name="Anantharaman K."/>
            <person name="Brown C.T."/>
            <person name="Hug L.A."/>
            <person name="Sharon I."/>
            <person name="Castelle C.J."/>
            <person name="Probst A.J."/>
            <person name="Thomas B.C."/>
            <person name="Singh A."/>
            <person name="Wilkins M.J."/>
            <person name="Karaoz U."/>
            <person name="Brodie E.L."/>
            <person name="Williams K.H."/>
            <person name="Hubbard S.S."/>
            <person name="Banfield J.F."/>
        </authorList>
    </citation>
    <scope>NUCLEOTIDE SEQUENCE [LARGE SCALE GENOMIC DNA]</scope>
</reference>
<evidence type="ECO:0000313" key="9">
    <source>
        <dbReference type="Proteomes" id="UP000177947"/>
    </source>
</evidence>
<dbReference type="CDD" id="cd08704">
    <property type="entry name" value="Met_tRNA_FMT_C"/>
    <property type="match status" value="1"/>
</dbReference>
<protein>
    <recommendedName>
        <fullName evidence="2 5">Methionyl-tRNA formyltransferase</fullName>
        <ecNumber evidence="2 5">2.1.2.9</ecNumber>
    </recommendedName>
</protein>
<evidence type="ECO:0000256" key="3">
    <source>
        <dbReference type="ARBA" id="ARBA00022679"/>
    </source>
</evidence>
<dbReference type="NCBIfam" id="TIGR00460">
    <property type="entry name" value="fmt"/>
    <property type="match status" value="1"/>
</dbReference>
<comment type="caution">
    <text evidence="8">The sequence shown here is derived from an EMBL/GenBank/DDBJ whole genome shotgun (WGS) entry which is preliminary data.</text>
</comment>
<proteinExistence type="inferred from homology"/>
<dbReference type="InterPro" id="IPR002376">
    <property type="entry name" value="Formyl_transf_N"/>
</dbReference>
<dbReference type="Gene3D" id="3.40.50.12230">
    <property type="match status" value="1"/>
</dbReference>
<evidence type="ECO:0000256" key="2">
    <source>
        <dbReference type="ARBA" id="ARBA00012261"/>
    </source>
</evidence>
<organism evidence="8 9">
    <name type="scientific">Candidatus Azambacteria bacterium RIFCSPLOWO2_01_FULL_37_9</name>
    <dbReference type="NCBI Taxonomy" id="1797297"/>
    <lineage>
        <taxon>Bacteria</taxon>
        <taxon>Candidatus Azamiibacteriota</taxon>
    </lineage>
</organism>
<dbReference type="InterPro" id="IPR005794">
    <property type="entry name" value="Fmt"/>
</dbReference>
<evidence type="ECO:0000256" key="4">
    <source>
        <dbReference type="ARBA" id="ARBA00022917"/>
    </source>
</evidence>
<dbReference type="GO" id="GO:0004479">
    <property type="term" value="F:methionyl-tRNA formyltransferase activity"/>
    <property type="evidence" value="ECO:0007669"/>
    <property type="project" value="UniProtKB-UniRule"/>
</dbReference>
<dbReference type="InterPro" id="IPR005793">
    <property type="entry name" value="Formyl_trans_C"/>
</dbReference>
<feature type="domain" description="Formyl transferase N-terminal" evidence="6">
    <location>
        <begin position="1"/>
        <end position="183"/>
    </location>
</feature>
<dbReference type="Proteomes" id="UP000177947">
    <property type="component" value="Unassembled WGS sequence"/>
</dbReference>
<evidence type="ECO:0000256" key="5">
    <source>
        <dbReference type="HAMAP-Rule" id="MF_00182"/>
    </source>
</evidence>
<dbReference type="SUPFAM" id="SSF53328">
    <property type="entry name" value="Formyltransferase"/>
    <property type="match status" value="1"/>
</dbReference>
<dbReference type="CDD" id="cd08646">
    <property type="entry name" value="FMT_core_Met-tRNA-FMT_N"/>
    <property type="match status" value="1"/>
</dbReference>
<dbReference type="PANTHER" id="PTHR11138">
    <property type="entry name" value="METHIONYL-TRNA FORMYLTRANSFERASE"/>
    <property type="match status" value="1"/>
</dbReference>
<dbReference type="GO" id="GO:0005829">
    <property type="term" value="C:cytosol"/>
    <property type="evidence" value="ECO:0007669"/>
    <property type="project" value="TreeGrafter"/>
</dbReference>
<dbReference type="EC" id="2.1.2.9" evidence="2 5"/>
<dbReference type="PANTHER" id="PTHR11138:SF5">
    <property type="entry name" value="METHIONYL-TRNA FORMYLTRANSFERASE, MITOCHONDRIAL"/>
    <property type="match status" value="1"/>
</dbReference>
<evidence type="ECO:0000256" key="1">
    <source>
        <dbReference type="ARBA" id="ARBA00010699"/>
    </source>
</evidence>
<dbReference type="HAMAP" id="MF_00182">
    <property type="entry name" value="Formyl_trans"/>
    <property type="match status" value="1"/>
</dbReference>